<organism evidence="1 2">
    <name type="scientific">Protopolystoma xenopodis</name>
    <dbReference type="NCBI Taxonomy" id="117903"/>
    <lineage>
        <taxon>Eukaryota</taxon>
        <taxon>Metazoa</taxon>
        <taxon>Spiralia</taxon>
        <taxon>Lophotrochozoa</taxon>
        <taxon>Platyhelminthes</taxon>
        <taxon>Monogenea</taxon>
        <taxon>Polyopisthocotylea</taxon>
        <taxon>Polystomatidea</taxon>
        <taxon>Polystomatidae</taxon>
        <taxon>Protopolystoma</taxon>
    </lineage>
</organism>
<protein>
    <recommendedName>
        <fullName evidence="3">GIY-YIG domain-containing protein</fullName>
    </recommendedName>
</protein>
<proteinExistence type="predicted"/>
<evidence type="ECO:0008006" key="3">
    <source>
        <dbReference type="Google" id="ProtNLM"/>
    </source>
</evidence>
<reference evidence="1" key="1">
    <citation type="submission" date="2018-11" db="EMBL/GenBank/DDBJ databases">
        <authorList>
            <consortium name="Pathogen Informatics"/>
        </authorList>
    </citation>
    <scope>NUCLEOTIDE SEQUENCE</scope>
</reference>
<sequence length="126" mass="14502">MKTLHTPPFVLTPFTLVLGIRNKDDNQKSICLPSSELSQQLRPSLRQWNIKVLTKEKRTLFTSLPTQHEKTDKLECSGVYGIQCGNCEQKYIGETGRKVSLQIKEHHRPCRNMDTKRSEIAKHEIA</sequence>
<dbReference type="EMBL" id="CAAALY010253911">
    <property type="protein sequence ID" value="VEL37068.1"/>
    <property type="molecule type" value="Genomic_DNA"/>
</dbReference>
<comment type="caution">
    <text evidence="1">The sequence shown here is derived from an EMBL/GenBank/DDBJ whole genome shotgun (WGS) entry which is preliminary data.</text>
</comment>
<accession>A0A3S5AH84</accession>
<evidence type="ECO:0000313" key="2">
    <source>
        <dbReference type="Proteomes" id="UP000784294"/>
    </source>
</evidence>
<evidence type="ECO:0000313" key="1">
    <source>
        <dbReference type="EMBL" id="VEL37068.1"/>
    </source>
</evidence>
<keyword evidence="2" id="KW-1185">Reference proteome</keyword>
<dbReference type="Proteomes" id="UP000784294">
    <property type="component" value="Unassembled WGS sequence"/>
</dbReference>
<dbReference type="AlphaFoldDB" id="A0A3S5AH84"/>
<gene>
    <name evidence="1" type="ORF">PXEA_LOCUS30508</name>
</gene>
<name>A0A3S5AH84_9PLAT</name>
<dbReference type="OrthoDB" id="10047121at2759"/>